<evidence type="ECO:0000256" key="4">
    <source>
        <dbReference type="ARBA" id="ARBA00047175"/>
    </source>
</evidence>
<evidence type="ECO:0000256" key="6">
    <source>
        <dbReference type="ARBA" id="ARBA00048780"/>
    </source>
</evidence>
<dbReference type="RefSeq" id="WP_136372014.1">
    <property type="nucleotide sequence ID" value="NZ_SSOB01000032.1"/>
</dbReference>
<reference evidence="11 12" key="1">
    <citation type="submission" date="2019-04" db="EMBL/GenBank/DDBJ databases">
        <title>Cohnella sp. nov. isolated from preserved vegetables.</title>
        <authorList>
            <person name="Lin S.-Y."/>
            <person name="Hung M.-H."/>
            <person name="Young C.-C."/>
        </authorList>
    </citation>
    <scope>NUCLEOTIDE SEQUENCE [LARGE SCALE GENOMIC DNA]</scope>
    <source>
        <strain evidence="11 12">CC-MHH1044</strain>
    </source>
</reference>
<comment type="similarity">
    <text evidence="2 9">Belongs to the trans-sulfuration enzymes family.</text>
</comment>
<dbReference type="OrthoDB" id="9780685at2"/>
<dbReference type="GO" id="GO:0019346">
    <property type="term" value="P:transsulfuration"/>
    <property type="evidence" value="ECO:0007669"/>
    <property type="project" value="InterPro"/>
</dbReference>
<dbReference type="GO" id="GO:0030170">
    <property type="term" value="F:pyridoxal phosphate binding"/>
    <property type="evidence" value="ECO:0007669"/>
    <property type="project" value="InterPro"/>
</dbReference>
<dbReference type="PROSITE" id="PS00868">
    <property type="entry name" value="CYS_MET_METAB_PP"/>
    <property type="match status" value="1"/>
</dbReference>
<dbReference type="InterPro" id="IPR015422">
    <property type="entry name" value="PyrdxlP-dep_Trfase_small"/>
</dbReference>
<name>A0A4V3WE92_9BACL</name>
<comment type="caution">
    <text evidence="11">The sequence shown here is derived from an EMBL/GenBank/DDBJ whole genome shotgun (WGS) entry which is preliminary data.</text>
</comment>
<dbReference type="InterPro" id="IPR000277">
    <property type="entry name" value="Cys/Met-Metab_PyrdxlP-dep_enz"/>
</dbReference>
<dbReference type="EMBL" id="SSOB01000032">
    <property type="protein sequence ID" value="THF75360.1"/>
    <property type="molecule type" value="Genomic_DNA"/>
</dbReference>
<evidence type="ECO:0000313" key="11">
    <source>
        <dbReference type="EMBL" id="THF75360.1"/>
    </source>
</evidence>
<dbReference type="FunFam" id="3.40.640.10:FF:000046">
    <property type="entry name" value="Cystathionine gamma-lyase"/>
    <property type="match status" value="1"/>
</dbReference>
<dbReference type="AlphaFoldDB" id="A0A4V3WE92"/>
<feature type="region of interest" description="Disordered" evidence="10">
    <location>
        <begin position="386"/>
        <end position="416"/>
    </location>
</feature>
<dbReference type="GO" id="GO:0018826">
    <property type="term" value="F:methionine gamma-lyase activity"/>
    <property type="evidence" value="ECO:0007669"/>
    <property type="project" value="UniProtKB-EC"/>
</dbReference>
<evidence type="ECO:0000256" key="2">
    <source>
        <dbReference type="ARBA" id="ARBA00009077"/>
    </source>
</evidence>
<evidence type="ECO:0000256" key="10">
    <source>
        <dbReference type="SAM" id="MobiDB-lite"/>
    </source>
</evidence>
<comment type="catalytic activity">
    <reaction evidence="6">
        <text>L-homocysteine + H2O = 2-oxobutanoate + hydrogen sulfide + NH4(+) + H(+)</text>
        <dbReference type="Rhea" id="RHEA:14501"/>
        <dbReference type="ChEBI" id="CHEBI:15377"/>
        <dbReference type="ChEBI" id="CHEBI:15378"/>
        <dbReference type="ChEBI" id="CHEBI:16763"/>
        <dbReference type="ChEBI" id="CHEBI:28938"/>
        <dbReference type="ChEBI" id="CHEBI:29919"/>
        <dbReference type="ChEBI" id="CHEBI:58199"/>
        <dbReference type="EC" id="4.4.1.2"/>
    </reaction>
    <physiologicalReaction direction="left-to-right" evidence="6">
        <dbReference type="Rhea" id="RHEA:14502"/>
    </physiologicalReaction>
</comment>
<evidence type="ECO:0000256" key="9">
    <source>
        <dbReference type="RuleBase" id="RU362118"/>
    </source>
</evidence>
<comment type="catalytic activity">
    <reaction evidence="7">
        <text>L-methionine + H2O = methanethiol + 2-oxobutanoate + NH4(+)</text>
        <dbReference type="Rhea" id="RHEA:23800"/>
        <dbReference type="ChEBI" id="CHEBI:15377"/>
        <dbReference type="ChEBI" id="CHEBI:16007"/>
        <dbReference type="ChEBI" id="CHEBI:16763"/>
        <dbReference type="ChEBI" id="CHEBI:28938"/>
        <dbReference type="ChEBI" id="CHEBI:57844"/>
        <dbReference type="EC" id="4.4.1.11"/>
    </reaction>
    <physiologicalReaction direction="left-to-right" evidence="7">
        <dbReference type="Rhea" id="RHEA:23801"/>
    </physiologicalReaction>
</comment>
<keyword evidence="11" id="KW-0032">Aminotransferase</keyword>
<dbReference type="PANTHER" id="PTHR11808">
    <property type="entry name" value="TRANS-SULFURATION ENZYME FAMILY MEMBER"/>
    <property type="match status" value="1"/>
</dbReference>
<dbReference type="Gene3D" id="3.40.640.10">
    <property type="entry name" value="Type I PLP-dependent aspartate aminotransferase-like (Major domain)"/>
    <property type="match status" value="1"/>
</dbReference>
<organism evidence="11 12">
    <name type="scientific">Cohnella fermenti</name>
    <dbReference type="NCBI Taxonomy" id="2565925"/>
    <lineage>
        <taxon>Bacteria</taxon>
        <taxon>Bacillati</taxon>
        <taxon>Bacillota</taxon>
        <taxon>Bacilli</taxon>
        <taxon>Bacillales</taxon>
        <taxon>Paenibacillaceae</taxon>
        <taxon>Cohnella</taxon>
    </lineage>
</organism>
<evidence type="ECO:0000256" key="3">
    <source>
        <dbReference type="ARBA" id="ARBA00022898"/>
    </source>
</evidence>
<protein>
    <recommendedName>
        <fullName evidence="4">homocysteine desulfhydrase</fullName>
        <ecNumber evidence="4">4.4.1.2</ecNumber>
    </recommendedName>
    <alternativeName>
        <fullName evidence="5">Homocysteine desulfhydrase</fullName>
    </alternativeName>
</protein>
<evidence type="ECO:0000256" key="5">
    <source>
        <dbReference type="ARBA" id="ARBA00047199"/>
    </source>
</evidence>
<dbReference type="Proteomes" id="UP000310636">
    <property type="component" value="Unassembled WGS sequence"/>
</dbReference>
<keyword evidence="12" id="KW-1185">Reference proteome</keyword>
<comment type="cofactor">
    <cofactor evidence="1 9">
        <name>pyridoxal 5'-phosphate</name>
        <dbReference type="ChEBI" id="CHEBI:597326"/>
    </cofactor>
</comment>
<dbReference type="EC" id="4.4.1.2" evidence="4"/>
<gene>
    <name evidence="11" type="ORF">E6C55_22185</name>
</gene>
<keyword evidence="11" id="KW-0808">Transferase</keyword>
<sequence>MSGRLRDSHTIVAHDAYDGKHYGAVHTPIYDTSLFAFPTVADMDRADGDAGSFVYSRGNNPTVRALEARLAELEGGEDARCFATGMGAISAAVLASVRAGDHIVCVDQAYGPARRFIGDYLRRFGIEADFADGADLASIEAAYRPNTKLLYLESPTSLFFELQDLRACAASARARGIRTIVDNTWASPIFQRPLELGVDLVVHSLTKYVGGHSDALGGVVVGSAAAIAELSRQELVLLGAVMLPQTAALLHRGLRTLPLRMERHQAGGLAVAAYLESLPFVDRVHFPGLAAHPQHGLARAQMRGFGGLLSFEAGADRERLARFVDVLRCFRIGFSWGGYESLVSLQEGGRGTPRRRVPVVRLHVGLESPDDLIGDLAQAFRAAGFGRASDSRADDGRVDDDRANGGDRQEGEEEGE</sequence>
<proteinExistence type="inferred from homology"/>
<accession>A0A4V3WE92</accession>
<dbReference type="GO" id="GO:0047982">
    <property type="term" value="F:homocysteine desulfhydrase activity"/>
    <property type="evidence" value="ECO:0007669"/>
    <property type="project" value="UniProtKB-EC"/>
</dbReference>
<evidence type="ECO:0000256" key="7">
    <source>
        <dbReference type="ARBA" id="ARBA00052699"/>
    </source>
</evidence>
<dbReference type="InterPro" id="IPR054542">
    <property type="entry name" value="Cys_met_metab_PP"/>
</dbReference>
<dbReference type="GO" id="GO:0005737">
    <property type="term" value="C:cytoplasm"/>
    <property type="evidence" value="ECO:0007669"/>
    <property type="project" value="TreeGrafter"/>
</dbReference>
<dbReference type="InterPro" id="IPR015421">
    <property type="entry name" value="PyrdxlP-dep_Trfase_major"/>
</dbReference>
<dbReference type="CDD" id="cd00614">
    <property type="entry name" value="CGS_like"/>
    <property type="match status" value="1"/>
</dbReference>
<dbReference type="Pfam" id="PF01053">
    <property type="entry name" value="Cys_Met_Meta_PP"/>
    <property type="match status" value="1"/>
</dbReference>
<dbReference type="PIRSF" id="PIRSF001434">
    <property type="entry name" value="CGS"/>
    <property type="match status" value="1"/>
</dbReference>
<feature type="modified residue" description="N6-(pyridoxal phosphate)lysine" evidence="8">
    <location>
        <position position="207"/>
    </location>
</feature>
<dbReference type="GO" id="GO:0008483">
    <property type="term" value="F:transaminase activity"/>
    <property type="evidence" value="ECO:0007669"/>
    <property type="project" value="UniProtKB-KW"/>
</dbReference>
<dbReference type="InterPro" id="IPR015424">
    <property type="entry name" value="PyrdxlP-dep_Trfase"/>
</dbReference>
<evidence type="ECO:0000256" key="1">
    <source>
        <dbReference type="ARBA" id="ARBA00001933"/>
    </source>
</evidence>
<dbReference type="PANTHER" id="PTHR11808:SF80">
    <property type="entry name" value="CYSTATHIONINE GAMMA-LYASE"/>
    <property type="match status" value="1"/>
</dbReference>
<dbReference type="Gene3D" id="3.90.1150.10">
    <property type="entry name" value="Aspartate Aminotransferase, domain 1"/>
    <property type="match status" value="1"/>
</dbReference>
<keyword evidence="3 8" id="KW-0663">Pyridoxal phosphate</keyword>
<feature type="compositionally biased region" description="Basic and acidic residues" evidence="10">
    <location>
        <begin position="389"/>
        <end position="409"/>
    </location>
</feature>
<evidence type="ECO:0000313" key="12">
    <source>
        <dbReference type="Proteomes" id="UP000310636"/>
    </source>
</evidence>
<evidence type="ECO:0000256" key="8">
    <source>
        <dbReference type="PIRSR" id="PIRSR001434-2"/>
    </source>
</evidence>
<dbReference type="SUPFAM" id="SSF53383">
    <property type="entry name" value="PLP-dependent transferases"/>
    <property type="match status" value="1"/>
</dbReference>